<dbReference type="PANTHER" id="PTHR30173">
    <property type="entry name" value="SIGMA 19 FACTOR"/>
    <property type="match status" value="1"/>
</dbReference>
<dbReference type="Proteomes" id="UP001428817">
    <property type="component" value="Unassembled WGS sequence"/>
</dbReference>
<evidence type="ECO:0000256" key="5">
    <source>
        <dbReference type="ARBA" id="ARBA00023163"/>
    </source>
</evidence>
<evidence type="ECO:0000259" key="6">
    <source>
        <dbReference type="Pfam" id="PF04542"/>
    </source>
</evidence>
<comment type="subunit">
    <text evidence="2">Interacts transiently with the RNA polymerase catalytic core formed by RpoA, RpoB, RpoC and RpoZ (2 alpha, 1 beta, 1 beta' and 1 omega subunit) to form the RNA polymerase holoenzyme that can initiate transcription.</text>
</comment>
<dbReference type="Pfam" id="PF04542">
    <property type="entry name" value="Sigma70_r2"/>
    <property type="match status" value="1"/>
</dbReference>
<keyword evidence="9" id="KW-1185">Reference proteome</keyword>
<gene>
    <name evidence="8" type="ORF">GCM10023321_54480</name>
</gene>
<name>A0ABP9QNY2_9PSEU</name>
<proteinExistence type="inferred from homology"/>
<dbReference type="NCBIfam" id="TIGR02937">
    <property type="entry name" value="sigma70-ECF"/>
    <property type="match status" value="1"/>
</dbReference>
<feature type="domain" description="RNA polymerase sigma factor 70 region 4 type 2" evidence="7">
    <location>
        <begin position="105"/>
        <end position="156"/>
    </location>
</feature>
<accession>A0ABP9QNY2</accession>
<dbReference type="InterPro" id="IPR007627">
    <property type="entry name" value="RNA_pol_sigma70_r2"/>
</dbReference>
<dbReference type="InterPro" id="IPR014284">
    <property type="entry name" value="RNA_pol_sigma-70_dom"/>
</dbReference>
<dbReference type="EMBL" id="BAABJP010000030">
    <property type="protein sequence ID" value="GAA5165019.1"/>
    <property type="molecule type" value="Genomic_DNA"/>
</dbReference>
<dbReference type="Gene3D" id="1.10.1740.10">
    <property type="match status" value="1"/>
</dbReference>
<evidence type="ECO:0000313" key="8">
    <source>
        <dbReference type="EMBL" id="GAA5165019.1"/>
    </source>
</evidence>
<dbReference type="NCBIfam" id="NF007214">
    <property type="entry name" value="PRK09636.1"/>
    <property type="match status" value="1"/>
</dbReference>
<protein>
    <submittedName>
        <fullName evidence="8">RNA polymerase sigma-70 factor</fullName>
    </submittedName>
</protein>
<reference evidence="9" key="1">
    <citation type="journal article" date="2019" name="Int. J. Syst. Evol. Microbiol.">
        <title>The Global Catalogue of Microorganisms (GCM) 10K type strain sequencing project: providing services to taxonomists for standard genome sequencing and annotation.</title>
        <authorList>
            <consortium name="The Broad Institute Genomics Platform"/>
            <consortium name="The Broad Institute Genome Sequencing Center for Infectious Disease"/>
            <person name="Wu L."/>
            <person name="Ma J."/>
        </authorList>
    </citation>
    <scope>NUCLEOTIDE SEQUENCE [LARGE SCALE GENOMIC DNA]</scope>
    <source>
        <strain evidence="9">JCM 18303</strain>
    </source>
</reference>
<dbReference type="InterPro" id="IPR014303">
    <property type="entry name" value="RNA_pol_sigma-70_ECF"/>
</dbReference>
<comment type="similarity">
    <text evidence="1">Belongs to the sigma-70 factor family. ECF subfamily.</text>
</comment>
<sequence>METVAEDFAEARPKLFGIAYRMLGSVADAEDVLQDVWVKWQVQDRAQIRDATAFLVTMTTRLAINMTRTARARRETYAGPWLPEPVDTSADPQLGAERGEALETAVLVLLEKLTPTERAAFVLREAFDYPYSRIAEVLHSKEPAARKLFSRAKARIAAERQRSVDEGERRKLLSAFLSAAQAGDFQELESLLAAEAASYSDGGGAVRDALRVPVVGRTRVARFVAGFAARFWTDVRVDWVEANGGPAVLVTLDGAPRALLMVSGTGDGIDRVYWVMNPAKLAHIAARATVDGTT</sequence>
<evidence type="ECO:0000259" key="7">
    <source>
        <dbReference type="Pfam" id="PF08281"/>
    </source>
</evidence>
<dbReference type="InterPro" id="IPR036388">
    <property type="entry name" value="WH-like_DNA-bd_sf"/>
</dbReference>
<evidence type="ECO:0000256" key="3">
    <source>
        <dbReference type="ARBA" id="ARBA00023015"/>
    </source>
</evidence>
<dbReference type="InterPro" id="IPR013249">
    <property type="entry name" value="RNA_pol_sigma70_r4_t2"/>
</dbReference>
<dbReference type="InterPro" id="IPR052704">
    <property type="entry name" value="ECF_Sigma-70_Domain"/>
</dbReference>
<dbReference type="Gene3D" id="1.10.10.10">
    <property type="entry name" value="Winged helix-like DNA-binding domain superfamily/Winged helix DNA-binding domain"/>
    <property type="match status" value="1"/>
</dbReference>
<dbReference type="SUPFAM" id="SSF88946">
    <property type="entry name" value="Sigma2 domain of RNA polymerase sigma factors"/>
    <property type="match status" value="1"/>
</dbReference>
<dbReference type="InterPro" id="IPR013324">
    <property type="entry name" value="RNA_pol_sigma_r3/r4-like"/>
</dbReference>
<dbReference type="Gene3D" id="3.10.450.50">
    <property type="match status" value="1"/>
</dbReference>
<evidence type="ECO:0000256" key="2">
    <source>
        <dbReference type="ARBA" id="ARBA00011344"/>
    </source>
</evidence>
<dbReference type="InterPro" id="IPR032710">
    <property type="entry name" value="NTF2-like_dom_sf"/>
</dbReference>
<dbReference type="Pfam" id="PF08281">
    <property type="entry name" value="Sigma70_r4_2"/>
    <property type="match status" value="1"/>
</dbReference>
<keyword evidence="4" id="KW-0731">Sigma factor</keyword>
<dbReference type="SUPFAM" id="SSF54427">
    <property type="entry name" value="NTF2-like"/>
    <property type="match status" value="1"/>
</dbReference>
<evidence type="ECO:0000313" key="9">
    <source>
        <dbReference type="Proteomes" id="UP001428817"/>
    </source>
</evidence>
<dbReference type="NCBIfam" id="TIGR02957">
    <property type="entry name" value="SigX4"/>
    <property type="match status" value="1"/>
</dbReference>
<evidence type="ECO:0000256" key="1">
    <source>
        <dbReference type="ARBA" id="ARBA00010641"/>
    </source>
</evidence>
<feature type="domain" description="RNA polymerase sigma-70 region 2" evidence="6">
    <location>
        <begin position="10"/>
        <end position="71"/>
    </location>
</feature>
<keyword evidence="3" id="KW-0805">Transcription regulation</keyword>
<organism evidence="8 9">
    <name type="scientific">Pseudonocardia eucalypti</name>
    <dbReference type="NCBI Taxonomy" id="648755"/>
    <lineage>
        <taxon>Bacteria</taxon>
        <taxon>Bacillati</taxon>
        <taxon>Actinomycetota</taxon>
        <taxon>Actinomycetes</taxon>
        <taxon>Pseudonocardiales</taxon>
        <taxon>Pseudonocardiaceae</taxon>
        <taxon>Pseudonocardia</taxon>
    </lineage>
</organism>
<comment type="caution">
    <text evidence="8">The sequence shown here is derived from an EMBL/GenBank/DDBJ whole genome shotgun (WGS) entry which is preliminary data.</text>
</comment>
<evidence type="ECO:0000256" key="4">
    <source>
        <dbReference type="ARBA" id="ARBA00023082"/>
    </source>
</evidence>
<dbReference type="SUPFAM" id="SSF88659">
    <property type="entry name" value="Sigma3 and sigma4 domains of RNA polymerase sigma factors"/>
    <property type="match status" value="1"/>
</dbReference>
<dbReference type="InterPro" id="IPR013325">
    <property type="entry name" value="RNA_pol_sigma_r2"/>
</dbReference>
<dbReference type="PANTHER" id="PTHR30173:SF36">
    <property type="entry name" value="ECF RNA POLYMERASE SIGMA FACTOR SIGJ"/>
    <property type="match status" value="1"/>
</dbReference>
<keyword evidence="5" id="KW-0804">Transcription</keyword>